<dbReference type="InterPro" id="IPR013087">
    <property type="entry name" value="Znf_C2H2_type"/>
</dbReference>
<reference evidence="3" key="1">
    <citation type="submission" date="2018-02" db="EMBL/GenBank/DDBJ databases">
        <authorList>
            <person name="Cohen D.B."/>
            <person name="Kent A.D."/>
        </authorList>
    </citation>
    <scope>NUCLEOTIDE SEQUENCE</scope>
</reference>
<keyword evidence="1" id="KW-0863">Zinc-finger</keyword>
<evidence type="ECO:0000256" key="1">
    <source>
        <dbReference type="PROSITE-ProRule" id="PRU00042"/>
    </source>
</evidence>
<keyword evidence="1" id="KW-0479">Metal-binding</keyword>
<dbReference type="GO" id="GO:0008270">
    <property type="term" value="F:zinc ion binding"/>
    <property type="evidence" value="ECO:0007669"/>
    <property type="project" value="UniProtKB-KW"/>
</dbReference>
<evidence type="ECO:0000259" key="2">
    <source>
        <dbReference type="PROSITE" id="PS50157"/>
    </source>
</evidence>
<name>A0A2N9E7H8_FAGSY</name>
<proteinExistence type="predicted"/>
<dbReference type="SUPFAM" id="SSF57667">
    <property type="entry name" value="beta-beta-alpha zinc fingers"/>
    <property type="match status" value="1"/>
</dbReference>
<dbReference type="PROSITE" id="PS50157">
    <property type="entry name" value="ZINC_FINGER_C2H2_2"/>
    <property type="match status" value="1"/>
</dbReference>
<organism evidence="3">
    <name type="scientific">Fagus sylvatica</name>
    <name type="common">Beechnut</name>
    <dbReference type="NCBI Taxonomy" id="28930"/>
    <lineage>
        <taxon>Eukaryota</taxon>
        <taxon>Viridiplantae</taxon>
        <taxon>Streptophyta</taxon>
        <taxon>Embryophyta</taxon>
        <taxon>Tracheophyta</taxon>
        <taxon>Spermatophyta</taxon>
        <taxon>Magnoliopsida</taxon>
        <taxon>eudicotyledons</taxon>
        <taxon>Gunneridae</taxon>
        <taxon>Pentapetalae</taxon>
        <taxon>rosids</taxon>
        <taxon>fabids</taxon>
        <taxon>Fagales</taxon>
        <taxon>Fagaceae</taxon>
        <taxon>Fagus</taxon>
    </lineage>
</organism>
<accession>A0A2N9E7H8</accession>
<dbReference type="EMBL" id="OIVN01000134">
    <property type="protein sequence ID" value="SPC74917.1"/>
    <property type="molecule type" value="Genomic_DNA"/>
</dbReference>
<dbReference type="InterPro" id="IPR036236">
    <property type="entry name" value="Znf_C2H2_sf"/>
</dbReference>
<protein>
    <recommendedName>
        <fullName evidence="2">C2H2-type domain-containing protein</fullName>
    </recommendedName>
</protein>
<gene>
    <name evidence="3" type="ORF">FSB_LOCUS2799</name>
</gene>
<keyword evidence="1" id="KW-0862">Zinc</keyword>
<sequence length="203" mass="23296">MAWNMRNRSMNELNNTRRRSYSPTQIACRLCDNVFMSTQALINHIESHMGEEEATSRMQHRTNRLPIPSQRDICANPFQPNFALPIPPRETQQLFENRLPVMQPLAPPERHPFYGLNRMIVPRPTLPPLVSPMARNNFAVPPQFILSAEQAQRRMVEEPSGDCTKPYLNQLDHPIMKLVDVTDSNDDNNSISGLNKLDLALKL</sequence>
<dbReference type="AlphaFoldDB" id="A0A2N9E7H8"/>
<evidence type="ECO:0000313" key="3">
    <source>
        <dbReference type="EMBL" id="SPC74917.1"/>
    </source>
</evidence>
<dbReference type="PROSITE" id="PS00028">
    <property type="entry name" value="ZINC_FINGER_C2H2_1"/>
    <property type="match status" value="1"/>
</dbReference>
<feature type="domain" description="C2H2-type" evidence="2">
    <location>
        <begin position="26"/>
        <end position="53"/>
    </location>
</feature>